<name>A0A835SPY4_9CHLO</name>
<dbReference type="PANTHER" id="PTHR48071">
    <property type="entry name" value="SRCR DOMAIN-CONTAINING PROTEIN"/>
    <property type="match status" value="1"/>
</dbReference>
<comment type="caution">
    <text evidence="5">The sequence shown here is derived from an EMBL/GenBank/DDBJ whole genome shotgun (WGS) entry which is preliminary data.</text>
</comment>
<proteinExistence type="predicted"/>
<evidence type="ECO:0000256" key="1">
    <source>
        <dbReference type="ARBA" id="ARBA00023157"/>
    </source>
</evidence>
<organism evidence="5 6">
    <name type="scientific">Chlamydomonas schloesseri</name>
    <dbReference type="NCBI Taxonomy" id="2026947"/>
    <lineage>
        <taxon>Eukaryota</taxon>
        <taxon>Viridiplantae</taxon>
        <taxon>Chlorophyta</taxon>
        <taxon>core chlorophytes</taxon>
        <taxon>Chlorophyceae</taxon>
        <taxon>CS clade</taxon>
        <taxon>Chlamydomonadales</taxon>
        <taxon>Chlamydomonadaceae</taxon>
        <taxon>Chlamydomonas</taxon>
    </lineage>
</organism>
<dbReference type="OrthoDB" id="561546at2759"/>
<keyword evidence="1" id="KW-1015">Disulfide bond</keyword>
<sequence>MLLLAAAAALLLIPNSVSGQAVGGQLSPAQAEALCNATSDCVAWNSYGYYLNGRIQYFSAYNGLCVYVKAGAWGNGVCSCQTTYTVSGQQYTGCTEVSSAGKPWCVPTSSCSKPDTGGFPASPAIMCTSGPGLSRPSSPPPSPQQPSPSPLFIPSPSPPRPSPLLRPPSVPLLVNGANITLLALVFVPSPNASAPSTFRAFNLSAGGGLGYAAARVNRTNAVSVLTVSVCLPGWSDTAAAFACQGAGFRTGWAVATDGSPGAYPNVNRTQEANILTDVVCPSNAASLAACTAVLRTGAQGMCGSMSAVYCSGDPANGALRLMEYTVDKVGNGHGGEPPLIGRWYEAPAAFGGMRGGFVQMWSAATGQWGTVCSDGWDDNDAQVACRALGFSYGKAGYEKYPPSGSSDNYFFRWKQMFMTQVACTGKERSILESRLLPPSPPPSPPSAAAINPFGCYNASTLPAAGITVAVYMNYTSSVANLTLANCAAAARSSSSNSNSSSNSSSSSPLRVPAYVALAVTNNDPLTSRYMCIGLQLPGDKVQLNATAAAAAARLPSLDACANGGRRSCTAGAGNLPQQQVPCNGGTKKALEVLAVYDLGALGKGF</sequence>
<dbReference type="PRINTS" id="PR00258">
    <property type="entry name" value="SPERACTRCPTR"/>
</dbReference>
<dbReference type="Proteomes" id="UP000613740">
    <property type="component" value="Unassembled WGS sequence"/>
</dbReference>
<dbReference type="SMART" id="SM00202">
    <property type="entry name" value="SR"/>
    <property type="match status" value="1"/>
</dbReference>
<dbReference type="PANTHER" id="PTHR48071:SF18">
    <property type="entry name" value="DELETED IN MALIGNANT BRAIN TUMORS 1 PROTEIN-RELATED"/>
    <property type="match status" value="1"/>
</dbReference>
<reference evidence="5" key="1">
    <citation type="journal article" date="2020" name="bioRxiv">
        <title>Comparative genomics of Chlamydomonas.</title>
        <authorList>
            <person name="Craig R.J."/>
            <person name="Hasan A.R."/>
            <person name="Ness R.W."/>
            <person name="Keightley P.D."/>
        </authorList>
    </citation>
    <scope>NUCLEOTIDE SEQUENCE</scope>
    <source>
        <strain evidence="5">CCAP 11/173</strain>
    </source>
</reference>
<evidence type="ECO:0000256" key="3">
    <source>
        <dbReference type="SAM" id="SignalP"/>
    </source>
</evidence>
<dbReference type="Pfam" id="PF00530">
    <property type="entry name" value="SRCR"/>
    <property type="match status" value="1"/>
</dbReference>
<keyword evidence="3" id="KW-0732">Signal</keyword>
<evidence type="ECO:0000259" key="4">
    <source>
        <dbReference type="PROSITE" id="PS50287"/>
    </source>
</evidence>
<gene>
    <name evidence="5" type="ORF">HYH02_015146</name>
</gene>
<dbReference type="SUPFAM" id="SSF56487">
    <property type="entry name" value="SRCR-like"/>
    <property type="match status" value="1"/>
</dbReference>
<dbReference type="GO" id="GO:0016020">
    <property type="term" value="C:membrane"/>
    <property type="evidence" value="ECO:0007669"/>
    <property type="project" value="InterPro"/>
</dbReference>
<feature type="region of interest" description="Disordered" evidence="2">
    <location>
        <begin position="130"/>
        <end position="164"/>
    </location>
</feature>
<evidence type="ECO:0000313" key="5">
    <source>
        <dbReference type="EMBL" id="KAG2424665.1"/>
    </source>
</evidence>
<evidence type="ECO:0000313" key="6">
    <source>
        <dbReference type="Proteomes" id="UP000613740"/>
    </source>
</evidence>
<feature type="signal peptide" evidence="3">
    <location>
        <begin position="1"/>
        <end position="19"/>
    </location>
</feature>
<dbReference type="InterPro" id="IPR001190">
    <property type="entry name" value="SRCR"/>
</dbReference>
<dbReference type="AlphaFoldDB" id="A0A835SPY4"/>
<feature type="domain" description="SRCR" evidence="4">
    <location>
        <begin position="201"/>
        <end position="311"/>
    </location>
</feature>
<feature type="compositionally biased region" description="Pro residues" evidence="2">
    <location>
        <begin position="137"/>
        <end position="164"/>
    </location>
</feature>
<evidence type="ECO:0000256" key="2">
    <source>
        <dbReference type="SAM" id="MobiDB-lite"/>
    </source>
</evidence>
<protein>
    <recommendedName>
        <fullName evidence="4">SRCR domain-containing protein</fullName>
    </recommendedName>
</protein>
<feature type="chain" id="PRO_5032464620" description="SRCR domain-containing protein" evidence="3">
    <location>
        <begin position="20"/>
        <end position="605"/>
    </location>
</feature>
<dbReference type="Gene3D" id="3.10.250.10">
    <property type="entry name" value="SRCR-like domain"/>
    <property type="match status" value="2"/>
</dbReference>
<accession>A0A835SPY4</accession>
<dbReference type="InterPro" id="IPR036772">
    <property type="entry name" value="SRCR-like_dom_sf"/>
</dbReference>
<dbReference type="EMBL" id="JAEHOD010000122">
    <property type="protein sequence ID" value="KAG2424665.1"/>
    <property type="molecule type" value="Genomic_DNA"/>
</dbReference>
<feature type="domain" description="SRCR" evidence="4">
    <location>
        <begin position="356"/>
        <end position="432"/>
    </location>
</feature>
<keyword evidence="6" id="KW-1185">Reference proteome</keyword>
<dbReference type="PROSITE" id="PS50287">
    <property type="entry name" value="SRCR_2"/>
    <property type="match status" value="2"/>
</dbReference>